<protein>
    <recommendedName>
        <fullName evidence="5">Long-chain-fatty-acid--CoA ligase</fullName>
        <ecNumber evidence="4">6.2.1.3</ecNumber>
    </recommendedName>
    <alternativeName>
        <fullName evidence="6">Long-chain acyl-CoA synthetase</fullName>
    </alternativeName>
</protein>
<dbReference type="Pfam" id="PF00501">
    <property type="entry name" value="AMP-binding"/>
    <property type="match status" value="1"/>
</dbReference>
<dbReference type="InterPro" id="IPR000873">
    <property type="entry name" value="AMP-dep_synth/lig_dom"/>
</dbReference>
<evidence type="ECO:0000259" key="7">
    <source>
        <dbReference type="Pfam" id="PF00501"/>
    </source>
</evidence>
<dbReference type="Gene3D" id="3.30.300.30">
    <property type="match status" value="1"/>
</dbReference>
<keyword evidence="10" id="KW-1185">Reference proteome</keyword>
<evidence type="ECO:0000256" key="2">
    <source>
        <dbReference type="ARBA" id="ARBA00005005"/>
    </source>
</evidence>
<dbReference type="PANTHER" id="PTHR43767:SF8">
    <property type="entry name" value="LONG-CHAIN-FATTY-ACID--COA LIGASE"/>
    <property type="match status" value="1"/>
</dbReference>
<organism evidence="9 10">
    <name type="scientific">Pontibacterium sinense</name>
    <dbReference type="NCBI Taxonomy" id="2781979"/>
    <lineage>
        <taxon>Bacteria</taxon>
        <taxon>Pseudomonadati</taxon>
        <taxon>Pseudomonadota</taxon>
        <taxon>Gammaproteobacteria</taxon>
        <taxon>Oceanospirillales</taxon>
        <taxon>Oceanospirillaceae</taxon>
        <taxon>Pontibacterium</taxon>
    </lineage>
</organism>
<feature type="domain" description="AMP-dependent synthetase/ligase" evidence="7">
    <location>
        <begin position="21"/>
        <end position="411"/>
    </location>
</feature>
<dbReference type="EC" id="6.2.1.3" evidence="4"/>
<comment type="subcellular location">
    <subcellularLocation>
        <location evidence="1">Membrane</location>
        <topology evidence="1">Peripheral membrane protein</topology>
    </subcellularLocation>
</comment>
<accession>A0A8J7FD39</accession>
<dbReference type="Proteomes" id="UP000640333">
    <property type="component" value="Unassembled WGS sequence"/>
</dbReference>
<dbReference type="PANTHER" id="PTHR43767">
    <property type="entry name" value="LONG-CHAIN-FATTY-ACID--COA LIGASE"/>
    <property type="match status" value="1"/>
</dbReference>
<dbReference type="InterPro" id="IPR042099">
    <property type="entry name" value="ANL_N_sf"/>
</dbReference>
<gene>
    <name evidence="9" type="ORF">IOQ59_09580</name>
</gene>
<evidence type="ECO:0000256" key="6">
    <source>
        <dbReference type="ARBA" id="ARBA00042773"/>
    </source>
</evidence>
<sequence>MIDDDALRADIEKYPNLVRWFETCCQRYADASAFSCQGGTLTYAALNEHASHFASWLQRSPHLRPGDRIAIHLPNLLQFPVAVFGALKAGLVVVNTNPLYDRDELKHQFVDAGVKAVVTLANSAYLVEQVLPDTDIREVIVTQLADLHPFPKSVWINLQARYIRKIVPRYKIPNAVSFKSCLNKGQKHAYRPVEIERHQLAFLQYTGGVTGISKGVMLTHHSVLANITQLKTVMNQVCVPEEEVAIAPLPLYHIYSFVLNGLLMLENGAHVVLIINPRDTEGFVKEISRWRFTLFSGLNTLFVDLCQNQDFCGLDFSNLKVTVSGAMSLTRFTEGLWTEITGCPIQEGYGLTECSPVVAVHPPNETRRDDTVGPPVPLTEVKVVGTEGESLHPGEVGEIWVRGPQLMAGYWRQPELTRKTLREDGWLVTGDMGTLSDEGYIEVIDRKIEVIKTAGFDVYPSEVENLIACHPDVLECAVVGVPDDELGEVIKLFVVSRNRRLTVKAVREYCRERLTSYKVPKLVEFRAALPKTNVGKVIRRQIREEEISKQTKKRRHL</sequence>
<proteinExistence type="predicted"/>
<dbReference type="Gene3D" id="3.40.50.12780">
    <property type="entry name" value="N-terminal domain of ligase-like"/>
    <property type="match status" value="1"/>
</dbReference>
<evidence type="ECO:0000256" key="3">
    <source>
        <dbReference type="ARBA" id="ARBA00022598"/>
    </source>
</evidence>
<dbReference type="EMBL" id="JADEYS010000008">
    <property type="protein sequence ID" value="MBE9397509.1"/>
    <property type="molecule type" value="Genomic_DNA"/>
</dbReference>
<evidence type="ECO:0000256" key="5">
    <source>
        <dbReference type="ARBA" id="ARBA00039545"/>
    </source>
</evidence>
<feature type="domain" description="AMP-binding enzyme C-terminal" evidence="8">
    <location>
        <begin position="462"/>
        <end position="536"/>
    </location>
</feature>
<dbReference type="CDD" id="cd05936">
    <property type="entry name" value="FC-FACS_FadD_like"/>
    <property type="match status" value="1"/>
</dbReference>
<evidence type="ECO:0000313" key="9">
    <source>
        <dbReference type="EMBL" id="MBE9397509.1"/>
    </source>
</evidence>
<keyword evidence="3" id="KW-0436">Ligase</keyword>
<comment type="pathway">
    <text evidence="2">Lipid metabolism; fatty acid beta-oxidation.</text>
</comment>
<reference evidence="9" key="1">
    <citation type="submission" date="2020-10" db="EMBL/GenBank/DDBJ databases">
        <title>Bacterium isolated from coastal waters sediment.</title>
        <authorList>
            <person name="Chen R.-J."/>
            <person name="Lu D.-C."/>
            <person name="Zhu K.-L."/>
            <person name="Du Z.-J."/>
        </authorList>
    </citation>
    <scope>NUCLEOTIDE SEQUENCE</scope>
    <source>
        <strain evidence="9">N1Y112</strain>
    </source>
</reference>
<dbReference type="InterPro" id="IPR025110">
    <property type="entry name" value="AMP-bd_C"/>
</dbReference>
<evidence type="ECO:0000256" key="4">
    <source>
        <dbReference type="ARBA" id="ARBA00026121"/>
    </source>
</evidence>
<dbReference type="InterPro" id="IPR050237">
    <property type="entry name" value="ATP-dep_AMP-bd_enzyme"/>
</dbReference>
<dbReference type="SUPFAM" id="SSF56801">
    <property type="entry name" value="Acetyl-CoA synthetase-like"/>
    <property type="match status" value="1"/>
</dbReference>
<evidence type="ECO:0000313" key="10">
    <source>
        <dbReference type="Proteomes" id="UP000640333"/>
    </source>
</evidence>
<evidence type="ECO:0000259" key="8">
    <source>
        <dbReference type="Pfam" id="PF13193"/>
    </source>
</evidence>
<dbReference type="Pfam" id="PF13193">
    <property type="entry name" value="AMP-binding_C"/>
    <property type="match status" value="1"/>
</dbReference>
<dbReference type="AlphaFoldDB" id="A0A8J7FD39"/>
<dbReference type="GO" id="GO:0016020">
    <property type="term" value="C:membrane"/>
    <property type="evidence" value="ECO:0007669"/>
    <property type="project" value="UniProtKB-SubCell"/>
</dbReference>
<dbReference type="GO" id="GO:0004467">
    <property type="term" value="F:long-chain fatty acid-CoA ligase activity"/>
    <property type="evidence" value="ECO:0007669"/>
    <property type="project" value="UniProtKB-EC"/>
</dbReference>
<comment type="caution">
    <text evidence="9">The sequence shown here is derived from an EMBL/GenBank/DDBJ whole genome shotgun (WGS) entry which is preliminary data.</text>
</comment>
<name>A0A8J7FD39_9GAMM</name>
<evidence type="ECO:0000256" key="1">
    <source>
        <dbReference type="ARBA" id="ARBA00004170"/>
    </source>
</evidence>
<dbReference type="RefSeq" id="WP_193953066.1">
    <property type="nucleotide sequence ID" value="NZ_JADEYS010000008.1"/>
</dbReference>
<dbReference type="InterPro" id="IPR045851">
    <property type="entry name" value="AMP-bd_C_sf"/>
</dbReference>